<evidence type="ECO:0000313" key="2">
    <source>
        <dbReference type="EMBL" id="PXF63909.1"/>
    </source>
</evidence>
<evidence type="ECO:0000313" key="3">
    <source>
        <dbReference type="Proteomes" id="UP000247689"/>
    </source>
</evidence>
<evidence type="ECO:0000256" key="1">
    <source>
        <dbReference type="SAM" id="MobiDB-lite"/>
    </source>
</evidence>
<dbReference type="AlphaFoldDB" id="A0A318DCN3"/>
<feature type="compositionally biased region" description="Acidic residues" evidence="1">
    <location>
        <begin position="72"/>
        <end position="82"/>
    </location>
</feature>
<comment type="caution">
    <text evidence="2">The sequence shown here is derived from an EMBL/GenBank/DDBJ whole genome shotgun (WGS) entry which is preliminary data.</text>
</comment>
<dbReference type="Proteomes" id="UP000247689">
    <property type="component" value="Unassembled WGS sequence"/>
</dbReference>
<reference evidence="2 3" key="1">
    <citation type="submission" date="2018-05" db="EMBL/GenBank/DDBJ databases">
        <title>Kangiella spongicola genome sequence.</title>
        <authorList>
            <person name="Maclea K.S."/>
            <person name="Goen A.E."/>
            <person name="Kelley C."/>
            <person name="Underriner A."/>
            <person name="Silverwood T."/>
            <person name="Trachtenberg A.M."/>
        </authorList>
    </citation>
    <scope>NUCLEOTIDE SEQUENCE [LARGE SCALE GENOMIC DNA]</scope>
    <source>
        <strain evidence="2 3">ATCC BAA-2076</strain>
    </source>
</reference>
<proteinExistence type="predicted"/>
<keyword evidence="3" id="KW-1185">Reference proteome</keyword>
<dbReference type="EMBL" id="QICH01000001">
    <property type="protein sequence ID" value="PXF63909.1"/>
    <property type="molecule type" value="Genomic_DNA"/>
</dbReference>
<protein>
    <submittedName>
        <fullName evidence="2">Uncharacterized protein</fullName>
    </submittedName>
</protein>
<name>A0A318DCN3_9GAMM</name>
<dbReference type="RefSeq" id="WP_110199411.1">
    <property type="nucleotide sequence ID" value="NZ_QICH01000001.1"/>
</dbReference>
<gene>
    <name evidence="2" type="ORF">DL796_01845</name>
</gene>
<feature type="region of interest" description="Disordered" evidence="1">
    <location>
        <begin position="67"/>
        <end position="90"/>
    </location>
</feature>
<accession>A0A318DCN3</accession>
<organism evidence="2 3">
    <name type="scientific">Kangiella spongicola</name>
    <dbReference type="NCBI Taxonomy" id="796379"/>
    <lineage>
        <taxon>Bacteria</taxon>
        <taxon>Pseudomonadati</taxon>
        <taxon>Pseudomonadota</taxon>
        <taxon>Gammaproteobacteria</taxon>
        <taxon>Kangiellales</taxon>
        <taxon>Kangiellaceae</taxon>
        <taxon>Kangiella</taxon>
    </lineage>
</organism>
<sequence length="90" mass="9761">MDFKKSFIVIVFMMAISMPSWGSITIDGGIVYCTNGCVVENDDPISWFFGVPRLVCDGPGGECISTRKPTIEEVENGDGPNEDSDKPEAP</sequence>